<dbReference type="SUPFAM" id="SSF52047">
    <property type="entry name" value="RNI-like"/>
    <property type="match status" value="1"/>
</dbReference>
<feature type="coiled-coil region" evidence="5">
    <location>
        <begin position="335"/>
        <end position="537"/>
    </location>
</feature>
<accession>A0ABQ9FPM3</accession>
<evidence type="ECO:0000313" key="7">
    <source>
        <dbReference type="Proteomes" id="UP001217089"/>
    </source>
</evidence>
<evidence type="ECO:0000256" key="1">
    <source>
        <dbReference type="ARBA" id="ARBA00004300"/>
    </source>
</evidence>
<dbReference type="Proteomes" id="UP001217089">
    <property type="component" value="Unassembled WGS sequence"/>
</dbReference>
<dbReference type="InterPro" id="IPR032675">
    <property type="entry name" value="LRR_dom_sf"/>
</dbReference>
<evidence type="ECO:0008006" key="8">
    <source>
        <dbReference type="Google" id="ProtNLM"/>
    </source>
</evidence>
<dbReference type="EMBL" id="JARBDR010000214">
    <property type="protein sequence ID" value="KAJ8318587.1"/>
    <property type="molecule type" value="Genomic_DNA"/>
</dbReference>
<dbReference type="InterPro" id="IPR052116">
    <property type="entry name" value="Centro_Cilium_Assembly"/>
</dbReference>
<evidence type="ECO:0000256" key="3">
    <source>
        <dbReference type="ARBA" id="ARBA00023054"/>
    </source>
</evidence>
<dbReference type="InterPro" id="IPR001611">
    <property type="entry name" value="Leu-rich_rpt"/>
</dbReference>
<feature type="non-terminal residue" evidence="6">
    <location>
        <position position="637"/>
    </location>
</feature>
<organism evidence="6 7">
    <name type="scientific">Tegillarca granosa</name>
    <name type="common">Malaysian cockle</name>
    <name type="synonym">Anadara granosa</name>
    <dbReference type="NCBI Taxonomy" id="220873"/>
    <lineage>
        <taxon>Eukaryota</taxon>
        <taxon>Metazoa</taxon>
        <taxon>Spiralia</taxon>
        <taxon>Lophotrochozoa</taxon>
        <taxon>Mollusca</taxon>
        <taxon>Bivalvia</taxon>
        <taxon>Autobranchia</taxon>
        <taxon>Pteriomorphia</taxon>
        <taxon>Arcoida</taxon>
        <taxon>Arcoidea</taxon>
        <taxon>Arcidae</taxon>
        <taxon>Tegillarca</taxon>
    </lineage>
</organism>
<evidence type="ECO:0000256" key="4">
    <source>
        <dbReference type="ARBA" id="ARBA00023212"/>
    </source>
</evidence>
<reference evidence="6 7" key="1">
    <citation type="submission" date="2022-12" db="EMBL/GenBank/DDBJ databases">
        <title>Chromosome-level genome of Tegillarca granosa.</title>
        <authorList>
            <person name="Kim J."/>
        </authorList>
    </citation>
    <scope>NUCLEOTIDE SEQUENCE [LARGE SCALE GENOMIC DNA]</scope>
    <source>
        <strain evidence="6">Teg-2019</strain>
        <tissue evidence="6">Adductor muscle</tissue>
    </source>
</reference>
<proteinExistence type="predicted"/>
<dbReference type="PANTHER" id="PTHR23170">
    <property type="entry name" value="NY-REN-58 ANTIGEN"/>
    <property type="match status" value="1"/>
</dbReference>
<dbReference type="PANTHER" id="PTHR23170:SF3">
    <property type="entry name" value="LEUCINE-RICH REPEAT-CONTAINING PROTEIN 45"/>
    <property type="match status" value="1"/>
</dbReference>
<protein>
    <recommendedName>
        <fullName evidence="8">Leucine-rich repeat-containing protein 45</fullName>
    </recommendedName>
</protein>
<evidence type="ECO:0000313" key="6">
    <source>
        <dbReference type="EMBL" id="KAJ8318587.1"/>
    </source>
</evidence>
<dbReference type="SMART" id="SM00368">
    <property type="entry name" value="LRR_RI"/>
    <property type="match status" value="4"/>
</dbReference>
<keyword evidence="2" id="KW-0963">Cytoplasm</keyword>
<gene>
    <name evidence="6" type="ORF">KUTeg_003678</name>
</gene>
<keyword evidence="7" id="KW-1185">Reference proteome</keyword>
<dbReference type="Pfam" id="PF13516">
    <property type="entry name" value="LRR_6"/>
    <property type="match status" value="3"/>
</dbReference>
<comment type="caution">
    <text evidence="6">The sequence shown here is derived from an EMBL/GenBank/DDBJ whole genome shotgun (WGS) entry which is preliminary data.</text>
</comment>
<name>A0ABQ9FPM3_TEGGR</name>
<evidence type="ECO:0000256" key="5">
    <source>
        <dbReference type="SAM" id="Coils"/>
    </source>
</evidence>
<keyword evidence="3 5" id="KW-0175">Coiled coil</keyword>
<keyword evidence="4" id="KW-0206">Cytoskeleton</keyword>
<evidence type="ECO:0000256" key="2">
    <source>
        <dbReference type="ARBA" id="ARBA00022490"/>
    </source>
</evidence>
<sequence>MEDFKHTFLRLCRDNNIEPQDCVVSQLKRLESPRSKPVLDLSTNSLSAKTCNILGKVINTDRTFIEYKFADSMLSEDAIKGLAFGFSTNVHCRKLDLKGNNIRGTGAEALGKMLRHNHHLLSICLEWNALGMLDNSFAMFCEGVGANNSLQALDLRNNQISHDGAAELASSLKRNCTLRALDLRWNNVGLLGGRALLEMLQTNKTLCRLELAGNNIPGDILKSIEQDKTVQLSDLMDTIDKQEELLRKSKRSSAQQVGHLQETLEERKSAFNTLASKLAMTESELALTEQKANDFSLLITRLKQELSDKTSVHQDELRKEHEDRAIIEAKLYKEISEAFDKNAQLETKNEDLERRCKQQQDQIFELKEQITHLQAEVKLKGSHFDERIQQEKNRHKDDMRNAEQIRQKEVARTRHEADEAESALRERIQRLEMSRLELEEEVSRLKNINMTDKMHHDEQLSLAKQKIVAEEDNRHKQLEDKLRVLQATKDEVQSRCSQQSSTISELQSKNSSLVLEVETMKKRVEEMNQELAEKNTVTLSEVGKVKIELNQTVNKLEAERAMHAEVRDKLNDSDRKLSDSLKKKLKSRELELSNVREEEAQRAQVLQMAIMSYMNKAPPAVRKITNLNGPPSEKGPF</sequence>
<comment type="subcellular location">
    <subcellularLocation>
        <location evidence="1">Cytoplasm</location>
        <location evidence="1">Cytoskeleton</location>
        <location evidence="1">Microtubule organizing center</location>
        <location evidence="1">Centrosome</location>
    </subcellularLocation>
</comment>
<dbReference type="Gene3D" id="3.80.10.10">
    <property type="entry name" value="Ribonuclease Inhibitor"/>
    <property type="match status" value="2"/>
</dbReference>